<dbReference type="PANTHER" id="PTHR32332">
    <property type="entry name" value="2-NITROPROPANE DIOXYGENASE"/>
    <property type="match status" value="1"/>
</dbReference>
<reference evidence="6 7" key="1">
    <citation type="submission" date="2020-08" db="EMBL/GenBank/DDBJ databases">
        <title>Genome public.</title>
        <authorList>
            <person name="Liu C."/>
            <person name="Sun Q."/>
        </authorList>
    </citation>
    <scope>NUCLEOTIDE SEQUENCE [LARGE SCALE GENOMIC DNA]</scope>
    <source>
        <strain evidence="6 7">BX0805</strain>
    </source>
</reference>
<evidence type="ECO:0000313" key="6">
    <source>
        <dbReference type="EMBL" id="MBC5753603.1"/>
    </source>
</evidence>
<gene>
    <name evidence="6" type="ORF">H8Z76_06095</name>
</gene>
<dbReference type="GO" id="GO:0004497">
    <property type="term" value="F:monooxygenase activity"/>
    <property type="evidence" value="ECO:0007669"/>
    <property type="project" value="UniProtKB-KW"/>
</dbReference>
<keyword evidence="6" id="KW-0503">Monooxygenase</keyword>
<organism evidence="6 7">
    <name type="scientific">Roseburia yibonii</name>
    <dbReference type="NCBI Taxonomy" id="2763063"/>
    <lineage>
        <taxon>Bacteria</taxon>
        <taxon>Bacillati</taxon>
        <taxon>Bacillota</taxon>
        <taxon>Clostridia</taxon>
        <taxon>Lachnospirales</taxon>
        <taxon>Lachnospiraceae</taxon>
        <taxon>Roseburia</taxon>
    </lineage>
</organism>
<dbReference type="SUPFAM" id="SSF51412">
    <property type="entry name" value="Inosine monophosphate dehydrogenase (IMPDH)"/>
    <property type="match status" value="1"/>
</dbReference>
<keyword evidence="3" id="KW-0285">Flavoprotein</keyword>
<dbReference type="RefSeq" id="WP_186981953.1">
    <property type="nucleotide sequence ID" value="NZ_JACOQH010000003.1"/>
</dbReference>
<dbReference type="Proteomes" id="UP000621540">
    <property type="component" value="Unassembled WGS sequence"/>
</dbReference>
<dbReference type="InterPro" id="IPR004136">
    <property type="entry name" value="NMO"/>
</dbReference>
<evidence type="ECO:0000256" key="4">
    <source>
        <dbReference type="ARBA" id="ARBA00022643"/>
    </source>
</evidence>
<evidence type="ECO:0000256" key="1">
    <source>
        <dbReference type="ARBA" id="ARBA00003535"/>
    </source>
</evidence>
<sequence>MAAEEYRWTGKPLKIGELEAEVPIIQGGMGVGISRSSLAGAVAKEGGVGIISTAQIGYDEDGFEEDQAGCNRLAIRRHLARAKEIACGNGLIGVNIMVALKHYKEHVKEAVAAGADVIISGAGLPMKLPELVGETCRTKIAPIVSSKRATQLILKMWDHHYKRTADFIVIEGPKAGGHLGFSDEQLKDVGAIDFDGEVQQIIACKKAYEEKFEREIPVIVAGGIYDGKDICHALELGADGVQIASRFVATEECDASEAYKQAYIQAKNEDIEIIKSPVGMPGRALRNAFLERIKGSKQSVLKCYNCLEKCNPAKVPYCITKALIDAVKGDVKNGLIFCGANTGRIHEMTTVHQLMQELIAETAV</sequence>
<dbReference type="PANTHER" id="PTHR32332:SF18">
    <property type="entry name" value="2-NITROPROPANE DIOXYGENASE"/>
    <property type="match status" value="1"/>
</dbReference>
<proteinExistence type="predicted"/>
<comment type="function">
    <text evidence="1">Nitronate monooxygenase that uses molecular oxygen to catalyze the oxidative denitrification of alkyl nitronates. Acts on propionate 3-nitronate (P3N), the presumed physiological substrate. Probably functions in the detoxification of P3N, a metabolic poison produced by plants and fungi as a defense mechanism.</text>
</comment>
<evidence type="ECO:0000256" key="2">
    <source>
        <dbReference type="ARBA" id="ARBA00013457"/>
    </source>
</evidence>
<name>A0ABR7I9J7_9FIRM</name>
<dbReference type="CDD" id="cd04730">
    <property type="entry name" value="NPD_like"/>
    <property type="match status" value="1"/>
</dbReference>
<dbReference type="EMBL" id="JACOQH010000003">
    <property type="protein sequence ID" value="MBC5753603.1"/>
    <property type="molecule type" value="Genomic_DNA"/>
</dbReference>
<comment type="caution">
    <text evidence="6">The sequence shown here is derived from an EMBL/GenBank/DDBJ whole genome shotgun (WGS) entry which is preliminary data.</text>
</comment>
<evidence type="ECO:0000256" key="3">
    <source>
        <dbReference type="ARBA" id="ARBA00022630"/>
    </source>
</evidence>
<evidence type="ECO:0000256" key="5">
    <source>
        <dbReference type="ARBA" id="ARBA00023002"/>
    </source>
</evidence>
<keyword evidence="4" id="KW-0288">FMN</keyword>
<dbReference type="Gene3D" id="3.20.20.70">
    <property type="entry name" value="Aldolase class I"/>
    <property type="match status" value="1"/>
</dbReference>
<protein>
    <recommendedName>
        <fullName evidence="2">Probable nitronate monooxygenase</fullName>
    </recommendedName>
</protein>
<accession>A0ABR7I9J7</accession>
<keyword evidence="5" id="KW-0560">Oxidoreductase</keyword>
<dbReference type="InterPro" id="IPR013785">
    <property type="entry name" value="Aldolase_TIM"/>
</dbReference>
<keyword evidence="7" id="KW-1185">Reference proteome</keyword>
<evidence type="ECO:0000313" key="7">
    <source>
        <dbReference type="Proteomes" id="UP000621540"/>
    </source>
</evidence>
<dbReference type="Pfam" id="PF03060">
    <property type="entry name" value="NMO"/>
    <property type="match status" value="1"/>
</dbReference>